<evidence type="ECO:0000313" key="3">
    <source>
        <dbReference type="Proteomes" id="UP000021053"/>
    </source>
</evidence>
<accession>A0A011AJ07</accession>
<evidence type="ECO:0008006" key="4">
    <source>
        <dbReference type="Google" id="ProtNLM"/>
    </source>
</evidence>
<proteinExistence type="predicted"/>
<dbReference type="RefSeq" id="WP_051570276.1">
    <property type="nucleotide sequence ID" value="NZ_KK073874.1"/>
</dbReference>
<organism evidence="2 3">
    <name type="scientific">Cryptosporangium arvum DSM 44712</name>
    <dbReference type="NCBI Taxonomy" id="927661"/>
    <lineage>
        <taxon>Bacteria</taxon>
        <taxon>Bacillati</taxon>
        <taxon>Actinomycetota</taxon>
        <taxon>Actinomycetes</taxon>
        <taxon>Cryptosporangiales</taxon>
        <taxon>Cryptosporangiaceae</taxon>
        <taxon>Cryptosporangium</taxon>
    </lineage>
</organism>
<feature type="compositionally biased region" description="Basic and acidic residues" evidence="1">
    <location>
        <begin position="300"/>
        <end position="310"/>
    </location>
</feature>
<dbReference type="EMBL" id="JFBT01000001">
    <property type="protein sequence ID" value="EXG82006.1"/>
    <property type="molecule type" value="Genomic_DNA"/>
</dbReference>
<feature type="region of interest" description="Disordered" evidence="1">
    <location>
        <begin position="279"/>
        <end position="310"/>
    </location>
</feature>
<dbReference type="Pfam" id="PF13814">
    <property type="entry name" value="Replic_Relax"/>
    <property type="match status" value="1"/>
</dbReference>
<keyword evidence="3" id="KW-1185">Reference proteome</keyword>
<name>A0A011AJ07_9ACTN</name>
<dbReference type="InterPro" id="IPR025855">
    <property type="entry name" value="Replic_Relax"/>
</dbReference>
<dbReference type="HOGENOM" id="CLU_058041_0_0_11"/>
<comment type="caution">
    <text evidence="2">The sequence shown here is derived from an EMBL/GenBank/DDBJ whole genome shotgun (WGS) entry which is preliminary data.</text>
</comment>
<protein>
    <recommendedName>
        <fullName evidence="4">Protein involved in plasmid replication-relaxation</fullName>
    </recommendedName>
</protein>
<dbReference type="OrthoDB" id="2562278at2"/>
<evidence type="ECO:0000256" key="1">
    <source>
        <dbReference type="SAM" id="MobiDB-lite"/>
    </source>
</evidence>
<dbReference type="Proteomes" id="UP000021053">
    <property type="component" value="Unassembled WGS sequence"/>
</dbReference>
<gene>
    <name evidence="2" type="ORF">CryarDRAFT_3137</name>
</gene>
<evidence type="ECO:0000313" key="2">
    <source>
        <dbReference type="EMBL" id="EXG82006.1"/>
    </source>
</evidence>
<reference evidence="2 3" key="1">
    <citation type="submission" date="2013-07" db="EMBL/GenBank/DDBJ databases">
        <authorList>
            <consortium name="DOE Joint Genome Institute"/>
            <person name="Eisen J."/>
            <person name="Huntemann M."/>
            <person name="Han J."/>
            <person name="Chen A."/>
            <person name="Kyrpides N."/>
            <person name="Mavromatis K."/>
            <person name="Markowitz V."/>
            <person name="Palaniappan K."/>
            <person name="Ivanova N."/>
            <person name="Schaumberg A."/>
            <person name="Pati A."/>
            <person name="Liolios K."/>
            <person name="Nordberg H.P."/>
            <person name="Cantor M.N."/>
            <person name="Hua S.X."/>
            <person name="Woyke T."/>
        </authorList>
    </citation>
    <scope>NUCLEOTIDE SEQUENCE [LARGE SCALE GENOMIC DNA]</scope>
    <source>
        <strain evidence="2 3">DSM 44712</strain>
    </source>
</reference>
<dbReference type="AlphaFoldDB" id="A0A011AJ07"/>
<sequence>MVTRRPPRHSPGGELPAGSQTTLLEIDRRLTPRDHTIALLLEDHTTLTTDQLTSVLFDAASTARHRLHLLRRIGFIDRFTRNYPGSNQPICWLPGLLSSRYVALTRDENPPTLKTLRERQDRVYSSRILDHTLATNAFFTALLADGRRRSEGGLLRWWSERQTAARFGRRINPDGHGVWSDGTQQTGFFLELDRGTEPLGRLVDKLASHRRLRAEAGPRYPLLFVLPSRAREQNLHRRLADRPEPTLVIASTCAESGYHVVGPFGPIWRLAGNGRHRVPLAELPSNHGQPGPLTPGPPLPDEHPLHLLKG</sequence>